<dbReference type="InterPro" id="IPR029058">
    <property type="entry name" value="AB_hydrolase_fold"/>
</dbReference>
<dbReference type="Gramene" id="PHT71121">
    <property type="protein sequence ID" value="PHT71121"/>
    <property type="gene ID" value="T459_26225"/>
</dbReference>
<accession>A0A2G2YNE8</accession>
<reference evidence="1 2" key="1">
    <citation type="journal article" date="2014" name="Nat. Genet.">
        <title>Genome sequence of the hot pepper provides insights into the evolution of pungency in Capsicum species.</title>
        <authorList>
            <person name="Kim S."/>
            <person name="Park M."/>
            <person name="Yeom S.I."/>
            <person name="Kim Y.M."/>
            <person name="Lee J.M."/>
            <person name="Lee H.A."/>
            <person name="Seo E."/>
            <person name="Choi J."/>
            <person name="Cheong K."/>
            <person name="Kim K.T."/>
            <person name="Jung K."/>
            <person name="Lee G.W."/>
            <person name="Oh S.K."/>
            <person name="Bae C."/>
            <person name="Kim S.B."/>
            <person name="Lee H.Y."/>
            <person name="Kim S.Y."/>
            <person name="Kim M.S."/>
            <person name="Kang B.C."/>
            <person name="Jo Y.D."/>
            <person name="Yang H.B."/>
            <person name="Jeong H.J."/>
            <person name="Kang W.H."/>
            <person name="Kwon J.K."/>
            <person name="Shin C."/>
            <person name="Lim J.Y."/>
            <person name="Park J.H."/>
            <person name="Huh J.H."/>
            <person name="Kim J.S."/>
            <person name="Kim B.D."/>
            <person name="Cohen O."/>
            <person name="Paran I."/>
            <person name="Suh M.C."/>
            <person name="Lee S.B."/>
            <person name="Kim Y.K."/>
            <person name="Shin Y."/>
            <person name="Noh S.J."/>
            <person name="Park J."/>
            <person name="Seo Y.S."/>
            <person name="Kwon S.Y."/>
            <person name="Kim H.A."/>
            <person name="Park J.M."/>
            <person name="Kim H.J."/>
            <person name="Choi S.B."/>
            <person name="Bosland P.W."/>
            <person name="Reeves G."/>
            <person name="Jo S.H."/>
            <person name="Lee B.W."/>
            <person name="Cho H.T."/>
            <person name="Choi H.S."/>
            <person name="Lee M.S."/>
            <person name="Yu Y."/>
            <person name="Do Choi Y."/>
            <person name="Park B.S."/>
            <person name="van Deynze A."/>
            <person name="Ashrafi H."/>
            <person name="Hill T."/>
            <person name="Kim W.T."/>
            <person name="Pai H.S."/>
            <person name="Ahn H.K."/>
            <person name="Yeam I."/>
            <person name="Giovannoni J.J."/>
            <person name="Rose J.K."/>
            <person name="Sorensen I."/>
            <person name="Lee S.J."/>
            <person name="Kim R.W."/>
            <person name="Choi I.Y."/>
            <person name="Choi B.S."/>
            <person name="Lim J.S."/>
            <person name="Lee Y.H."/>
            <person name="Choi D."/>
        </authorList>
    </citation>
    <scope>NUCLEOTIDE SEQUENCE [LARGE SCALE GENOMIC DNA]</scope>
    <source>
        <strain evidence="2">cv. CM334</strain>
    </source>
</reference>
<protein>
    <submittedName>
        <fullName evidence="1">Uncharacterized protein</fullName>
    </submittedName>
</protein>
<dbReference type="Proteomes" id="UP000222542">
    <property type="component" value="Unassembled WGS sequence"/>
</dbReference>
<gene>
    <name evidence="1" type="ORF">T459_26225</name>
</gene>
<organism evidence="1 2">
    <name type="scientific">Capsicum annuum</name>
    <name type="common">Capsicum pepper</name>
    <dbReference type="NCBI Taxonomy" id="4072"/>
    <lineage>
        <taxon>Eukaryota</taxon>
        <taxon>Viridiplantae</taxon>
        <taxon>Streptophyta</taxon>
        <taxon>Embryophyta</taxon>
        <taxon>Tracheophyta</taxon>
        <taxon>Spermatophyta</taxon>
        <taxon>Magnoliopsida</taxon>
        <taxon>eudicotyledons</taxon>
        <taxon>Gunneridae</taxon>
        <taxon>Pentapetalae</taxon>
        <taxon>asterids</taxon>
        <taxon>lamiids</taxon>
        <taxon>Solanales</taxon>
        <taxon>Solanaceae</taxon>
        <taxon>Solanoideae</taxon>
        <taxon>Capsiceae</taxon>
        <taxon>Capsicum</taxon>
    </lineage>
</organism>
<comment type="caution">
    <text evidence="1">The sequence shown here is derived from an EMBL/GenBank/DDBJ whole genome shotgun (WGS) entry which is preliminary data.</text>
</comment>
<reference evidence="1 2" key="2">
    <citation type="journal article" date="2017" name="Genome Biol.">
        <title>New reference genome sequences of hot pepper reveal the massive evolution of plant disease-resistance genes by retroduplication.</title>
        <authorList>
            <person name="Kim S."/>
            <person name="Park J."/>
            <person name="Yeom S.I."/>
            <person name="Kim Y.M."/>
            <person name="Seo E."/>
            <person name="Kim K.T."/>
            <person name="Kim M.S."/>
            <person name="Lee J.M."/>
            <person name="Cheong K."/>
            <person name="Shin H.S."/>
            <person name="Kim S.B."/>
            <person name="Han K."/>
            <person name="Lee J."/>
            <person name="Park M."/>
            <person name="Lee H.A."/>
            <person name="Lee H.Y."/>
            <person name="Lee Y."/>
            <person name="Oh S."/>
            <person name="Lee J.H."/>
            <person name="Choi E."/>
            <person name="Choi E."/>
            <person name="Lee S.E."/>
            <person name="Jeon J."/>
            <person name="Kim H."/>
            <person name="Choi G."/>
            <person name="Song H."/>
            <person name="Lee J."/>
            <person name="Lee S.C."/>
            <person name="Kwon J.K."/>
            <person name="Lee H.Y."/>
            <person name="Koo N."/>
            <person name="Hong Y."/>
            <person name="Kim R.W."/>
            <person name="Kang W.H."/>
            <person name="Huh J.H."/>
            <person name="Kang B.C."/>
            <person name="Yang T.J."/>
            <person name="Lee Y.H."/>
            <person name="Bennetzen J.L."/>
            <person name="Choi D."/>
        </authorList>
    </citation>
    <scope>NUCLEOTIDE SEQUENCE [LARGE SCALE GENOMIC DNA]</scope>
    <source>
        <strain evidence="2">cv. CM334</strain>
    </source>
</reference>
<dbReference type="AlphaFoldDB" id="A0A2G2YNE8"/>
<proteinExistence type="predicted"/>
<name>A0A2G2YNE8_CAPAN</name>
<dbReference type="Gene3D" id="3.40.50.1820">
    <property type="entry name" value="alpha/beta hydrolase"/>
    <property type="match status" value="1"/>
</dbReference>
<sequence>MNDMPTVSFRMALYLAQIKNRRKFIMFDYGSAVANMDAYGSLWPLDLGEYYFLIDILVDLVAGRNDKVIRPSMVRKHYKLMKDAGLRYCDFVTANYVIRRAVLLLSYSYS</sequence>
<dbReference type="EMBL" id="AYRZ02000010">
    <property type="protein sequence ID" value="PHT71121.1"/>
    <property type="molecule type" value="Genomic_DNA"/>
</dbReference>
<dbReference type="PANTHER" id="PTHR11005">
    <property type="entry name" value="LYSOSOMAL ACID LIPASE-RELATED"/>
    <property type="match status" value="1"/>
</dbReference>
<evidence type="ECO:0000313" key="2">
    <source>
        <dbReference type="Proteomes" id="UP000222542"/>
    </source>
</evidence>
<evidence type="ECO:0000313" key="1">
    <source>
        <dbReference type="EMBL" id="PHT71121.1"/>
    </source>
</evidence>
<keyword evidence="2" id="KW-1185">Reference proteome</keyword>
<dbReference type="STRING" id="4072.A0A2G2YNE8"/>